<dbReference type="OrthoDB" id="432292at2759"/>
<dbReference type="InterPro" id="IPR056790">
    <property type="entry name" value="Ribophorin_II_C"/>
</dbReference>
<evidence type="ECO:0000256" key="6">
    <source>
        <dbReference type="ARBA" id="ARBA00022729"/>
    </source>
</evidence>
<evidence type="ECO:0000256" key="8">
    <source>
        <dbReference type="ARBA" id="ARBA00022989"/>
    </source>
</evidence>
<sequence>MQLLSLIALFVIYKVNADTARSGLFSLKSNALLLSKTASLRLIIQVTPGQEVINEVVVKSITNTNSRISVLSDKTVKEKGNEFTVTLGDAVNAGVYEAVIRSSESGHEETLSFKVVTPVSIQSANFNGITLTEGQQLEKKTFSSGSQDVFDAKIIVEDGLKQRTIRPQQAVLHFKHKKLNTDAHFELESSETEPETLTLSLQFSALSKTFQYNSGDYNVRLIIGDVSFKEPIIWDLGTLKVLVATAVPAASPRLYAKPLLHESDTTFKALPEIRHMMRPQERRPPVVVSLLFAGAVLLPLIGFAGFVVGLRLNAQKLFKSHIFGYGVVFLTSLTVILGLYALFWVRLTLFQLLGYLSFVGGVFVISGHATLKRLAELKVIKL</sequence>
<comment type="pathway">
    <text evidence="3">Protein modification; protein glycosylation.</text>
</comment>
<keyword evidence="5 12" id="KW-0812">Transmembrane</keyword>
<feature type="transmembrane region" description="Helical" evidence="12">
    <location>
        <begin position="286"/>
        <end position="310"/>
    </location>
</feature>
<protein>
    <recommendedName>
        <fullName evidence="11">Ribophorin II</fullName>
    </recommendedName>
    <alternativeName>
        <fullName evidence="10">Ribophorin-2</fullName>
    </alternativeName>
</protein>
<keyword evidence="17" id="KW-1185">Reference proteome</keyword>
<keyword evidence="6 13" id="KW-0732">Signal</keyword>
<dbReference type="GO" id="GO:0008250">
    <property type="term" value="C:oligosaccharyltransferase complex"/>
    <property type="evidence" value="ECO:0007669"/>
    <property type="project" value="InterPro"/>
</dbReference>
<feature type="transmembrane region" description="Helical" evidence="12">
    <location>
        <begin position="349"/>
        <end position="371"/>
    </location>
</feature>
<comment type="similarity">
    <text evidence="4">Belongs to the SWP1 family.</text>
</comment>
<feature type="transmembrane region" description="Helical" evidence="12">
    <location>
        <begin position="322"/>
        <end position="343"/>
    </location>
</feature>
<name>A0A024GD39_9STRA</name>
<evidence type="ECO:0000313" key="17">
    <source>
        <dbReference type="Proteomes" id="UP000053237"/>
    </source>
</evidence>
<dbReference type="EMBL" id="CAIX01000079">
    <property type="protein sequence ID" value="CCI44775.1"/>
    <property type="molecule type" value="Genomic_DNA"/>
</dbReference>
<evidence type="ECO:0000256" key="10">
    <source>
        <dbReference type="ARBA" id="ARBA00030078"/>
    </source>
</evidence>
<evidence type="ECO:0000256" key="7">
    <source>
        <dbReference type="ARBA" id="ARBA00022824"/>
    </source>
</evidence>
<dbReference type="PANTHER" id="PTHR12640">
    <property type="entry name" value="RIBOPHORIN II"/>
    <property type="match status" value="1"/>
</dbReference>
<feature type="chain" id="PRO_5044185239" description="Ribophorin II" evidence="13">
    <location>
        <begin position="18"/>
        <end position="382"/>
    </location>
</feature>
<comment type="function">
    <text evidence="1">Subunit of the oligosaccharyl transferase (OST) complex that catalyzes the initial transfer of a defined glycan (Glc(3)Man(9)GlcNAc(2) in eukaryotes) from the lipid carrier dolichol-pyrophosphate to an asparagine residue within an Asn-X-Ser/Thr consensus motif in nascent polypeptide chains, the first step in protein N-glycosylation. N-glycosylation occurs cotranslationally and the complex associates with the Sec61 complex at the channel-forming translocon complex that mediates protein translocation across the endoplasmic reticulum (ER). All subunits are required for a maximal enzyme activity.</text>
</comment>
<evidence type="ECO:0000256" key="12">
    <source>
        <dbReference type="SAM" id="Phobius"/>
    </source>
</evidence>
<evidence type="ECO:0000256" key="2">
    <source>
        <dbReference type="ARBA" id="ARBA00004477"/>
    </source>
</evidence>
<comment type="subcellular location">
    <subcellularLocation>
        <location evidence="2">Endoplasmic reticulum membrane</location>
        <topology evidence="2">Multi-pass membrane protein</topology>
    </subcellularLocation>
</comment>
<evidence type="ECO:0000259" key="15">
    <source>
        <dbReference type="Pfam" id="PF25147"/>
    </source>
</evidence>
<gene>
    <name evidence="16" type="ORF">BN9_055990</name>
</gene>
<dbReference type="Pfam" id="PF23860">
    <property type="entry name" value="Ribophorin_II_3rd"/>
    <property type="match status" value="1"/>
</dbReference>
<evidence type="ECO:0000256" key="1">
    <source>
        <dbReference type="ARBA" id="ARBA00002791"/>
    </source>
</evidence>
<evidence type="ECO:0000256" key="4">
    <source>
        <dbReference type="ARBA" id="ARBA00009038"/>
    </source>
</evidence>
<evidence type="ECO:0000256" key="3">
    <source>
        <dbReference type="ARBA" id="ARBA00004922"/>
    </source>
</evidence>
<comment type="caution">
    <text evidence="16">The sequence shown here is derived from an EMBL/GenBank/DDBJ whole genome shotgun (WGS) entry which is preliminary data.</text>
</comment>
<evidence type="ECO:0000256" key="13">
    <source>
        <dbReference type="SAM" id="SignalP"/>
    </source>
</evidence>
<dbReference type="InterPro" id="IPR008814">
    <property type="entry name" value="Swp1"/>
</dbReference>
<feature type="domain" description="Ribophorin II third" evidence="14">
    <location>
        <begin position="138"/>
        <end position="240"/>
    </location>
</feature>
<dbReference type="STRING" id="65357.A0A024GD39"/>
<proteinExistence type="inferred from homology"/>
<dbReference type="UniPathway" id="UPA00378"/>
<dbReference type="InterPro" id="IPR055374">
    <property type="entry name" value="Ribophorin_II_3rd"/>
</dbReference>
<evidence type="ECO:0000259" key="14">
    <source>
        <dbReference type="Pfam" id="PF23860"/>
    </source>
</evidence>
<evidence type="ECO:0000256" key="5">
    <source>
        <dbReference type="ARBA" id="ARBA00022692"/>
    </source>
</evidence>
<organism evidence="16 17">
    <name type="scientific">Albugo candida</name>
    <dbReference type="NCBI Taxonomy" id="65357"/>
    <lineage>
        <taxon>Eukaryota</taxon>
        <taxon>Sar</taxon>
        <taxon>Stramenopiles</taxon>
        <taxon>Oomycota</taxon>
        <taxon>Peronosporomycetes</taxon>
        <taxon>Albuginales</taxon>
        <taxon>Albuginaceae</taxon>
        <taxon>Albugo</taxon>
    </lineage>
</organism>
<dbReference type="Proteomes" id="UP000053237">
    <property type="component" value="Unassembled WGS sequence"/>
</dbReference>
<reference evidence="16 17" key="1">
    <citation type="submission" date="2012-05" db="EMBL/GenBank/DDBJ databases">
        <title>Recombination and specialization in a pathogen metapopulation.</title>
        <authorList>
            <person name="Gardiner A."/>
            <person name="Kemen E."/>
            <person name="Schultz-Larsen T."/>
            <person name="MacLean D."/>
            <person name="Van Oosterhout C."/>
            <person name="Jones J.D.G."/>
        </authorList>
    </citation>
    <scope>NUCLEOTIDE SEQUENCE [LARGE SCALE GENOMIC DNA]</scope>
    <source>
        <strain evidence="16 17">Ac Nc2</strain>
    </source>
</reference>
<feature type="signal peptide" evidence="13">
    <location>
        <begin position="1"/>
        <end position="17"/>
    </location>
</feature>
<dbReference type="AlphaFoldDB" id="A0A024GD39"/>
<keyword evidence="8 12" id="KW-1133">Transmembrane helix</keyword>
<evidence type="ECO:0000256" key="9">
    <source>
        <dbReference type="ARBA" id="ARBA00023136"/>
    </source>
</evidence>
<evidence type="ECO:0000313" key="16">
    <source>
        <dbReference type="EMBL" id="CCI44775.1"/>
    </source>
</evidence>
<dbReference type="InParanoid" id="A0A024GD39"/>
<dbReference type="Pfam" id="PF25147">
    <property type="entry name" value="Ribophorin_II_C"/>
    <property type="match status" value="1"/>
</dbReference>
<keyword evidence="9 12" id="KW-0472">Membrane</keyword>
<accession>A0A024GD39</accession>
<keyword evidence="7" id="KW-0256">Endoplasmic reticulum</keyword>
<dbReference type="PANTHER" id="PTHR12640:SF0">
    <property type="entry name" value="DOLICHYL-DIPHOSPHOOLIGOSACCHARIDE--PROTEIN GLYCOSYLTRANSFERASE SUBUNIT 2"/>
    <property type="match status" value="1"/>
</dbReference>
<feature type="domain" description="Ribophorin II C-terminal" evidence="15">
    <location>
        <begin position="278"/>
        <end position="376"/>
    </location>
</feature>
<dbReference type="GO" id="GO:0006487">
    <property type="term" value="P:protein N-linked glycosylation"/>
    <property type="evidence" value="ECO:0007669"/>
    <property type="project" value="TreeGrafter"/>
</dbReference>
<evidence type="ECO:0000256" key="11">
    <source>
        <dbReference type="ARBA" id="ARBA00032139"/>
    </source>
</evidence>